<dbReference type="SUPFAM" id="SSF47819">
    <property type="entry name" value="HRDC-like"/>
    <property type="match status" value="2"/>
</dbReference>
<keyword evidence="9" id="KW-1185">Reference proteome</keyword>
<dbReference type="SMART" id="SM00474">
    <property type="entry name" value="35EXOc"/>
    <property type="match status" value="1"/>
</dbReference>
<gene>
    <name evidence="6" type="primary">rnd</name>
    <name evidence="8" type="ordered locus">M5M_18130</name>
</gene>
<dbReference type="GO" id="GO:0005737">
    <property type="term" value="C:cytoplasm"/>
    <property type="evidence" value="ECO:0007669"/>
    <property type="project" value="UniProtKB-SubCell"/>
</dbReference>
<dbReference type="Pfam" id="PF01612">
    <property type="entry name" value="DNA_pol_A_exo1"/>
    <property type="match status" value="1"/>
</dbReference>
<dbReference type="RefSeq" id="WP_015048907.1">
    <property type="nucleotide sequence ID" value="NC_018868.3"/>
</dbReference>
<comment type="subcellular location">
    <subcellularLocation>
        <location evidence="6">Cytoplasm</location>
    </subcellularLocation>
</comment>
<evidence type="ECO:0000256" key="4">
    <source>
        <dbReference type="ARBA" id="ARBA00022801"/>
    </source>
</evidence>
<dbReference type="Pfam" id="PF21293">
    <property type="entry name" value="RNAseD_HRDC_C"/>
    <property type="match status" value="1"/>
</dbReference>
<dbReference type="Gene3D" id="3.30.420.10">
    <property type="entry name" value="Ribonuclease H-like superfamily/Ribonuclease H"/>
    <property type="match status" value="1"/>
</dbReference>
<dbReference type="NCBIfam" id="TIGR01388">
    <property type="entry name" value="rnd"/>
    <property type="match status" value="1"/>
</dbReference>
<dbReference type="InterPro" id="IPR012337">
    <property type="entry name" value="RNaseH-like_sf"/>
</dbReference>
<reference evidence="8 9" key="1">
    <citation type="journal article" date="2013" name="Genome Announc.">
        <title>Complete genome sequence of Simiduia agarivorans SA1(T), a marine bacterium able to degrade a variety of polysaccharides.</title>
        <authorList>
            <person name="Lin S.Y."/>
            <person name="Shieh W.Y."/>
            <person name="Chen J.S."/>
            <person name="Tang S.L."/>
        </authorList>
    </citation>
    <scope>NUCLEOTIDE SEQUENCE [LARGE SCALE GENOMIC DNA]</scope>
    <source>
        <strain evidence="9">DSM 21679 / JCM 13881 / BCRC 17597 / SA1</strain>
    </source>
</reference>
<dbReference type="SUPFAM" id="SSF53098">
    <property type="entry name" value="Ribonuclease H-like"/>
    <property type="match status" value="1"/>
</dbReference>
<evidence type="ECO:0000313" key="9">
    <source>
        <dbReference type="Proteomes" id="UP000000466"/>
    </source>
</evidence>
<evidence type="ECO:0000256" key="3">
    <source>
        <dbReference type="ARBA" id="ARBA00022722"/>
    </source>
</evidence>
<organism evidence="8 9">
    <name type="scientific">Simiduia agarivorans (strain DSM 21679 / JCM 13881 / BCRC 17597 / SA1)</name>
    <dbReference type="NCBI Taxonomy" id="1117647"/>
    <lineage>
        <taxon>Bacteria</taxon>
        <taxon>Pseudomonadati</taxon>
        <taxon>Pseudomonadota</taxon>
        <taxon>Gammaproteobacteria</taxon>
        <taxon>Cellvibrionales</taxon>
        <taxon>Cellvibrionaceae</taxon>
        <taxon>Simiduia</taxon>
    </lineage>
</organism>
<name>K4KNL4_SIMAS</name>
<keyword evidence="1 6" id="KW-0963">Cytoplasm</keyword>
<comment type="cofactor">
    <cofactor evidence="6">
        <name>a divalent metal cation</name>
        <dbReference type="ChEBI" id="CHEBI:60240"/>
    </cofactor>
</comment>
<dbReference type="GO" id="GO:0042780">
    <property type="term" value="P:tRNA 3'-end processing"/>
    <property type="evidence" value="ECO:0007669"/>
    <property type="project" value="UniProtKB-UniRule"/>
</dbReference>
<dbReference type="InterPro" id="IPR002121">
    <property type="entry name" value="HRDC_dom"/>
</dbReference>
<dbReference type="Pfam" id="PF00570">
    <property type="entry name" value="HRDC"/>
    <property type="match status" value="1"/>
</dbReference>
<dbReference type="InterPro" id="IPR036397">
    <property type="entry name" value="RNaseH_sf"/>
</dbReference>
<evidence type="ECO:0000256" key="6">
    <source>
        <dbReference type="HAMAP-Rule" id="MF_01899"/>
    </source>
</evidence>
<protein>
    <recommendedName>
        <fullName evidence="6">Ribonuclease D</fullName>
        <shortName evidence="6">RNase D</shortName>
        <ecNumber evidence="6">3.1.13.5</ecNumber>
    </recommendedName>
</protein>
<feature type="domain" description="HRDC" evidence="7">
    <location>
        <begin position="215"/>
        <end position="295"/>
    </location>
</feature>
<dbReference type="PANTHER" id="PTHR47649">
    <property type="entry name" value="RIBONUCLEASE D"/>
    <property type="match status" value="1"/>
</dbReference>
<dbReference type="InterPro" id="IPR006292">
    <property type="entry name" value="RNase_D"/>
</dbReference>
<sequence>MSRIATDPIWVDTEAELAQLCARWSQQAAIAIDTEFMRSQTYYPHAGLIQVGDGKGCYLIDPLAIKDLSALAQLLVNPSVIKVIHSCSEDLETFRFLLGVVPKPLFDTQVAAAFANIGFSMGYANLVKDQLGIELDKGETRSDWMQRPLSQSQMHYAALDVAYLLVVYGKILIRLKALDRLSWVQEECAQLVANAEAPDQFDDAYTKVKLAWKLYPDQLAILKPLCIWREQEARKLDVPRNRLMKEGAAWEVARRKPTTVKQLSAIDGMGNRTLKHYADTVLGFVADAQQRKEDLPARLDKPLTPAQGDILKQFKACAVAVSETAQVTPEILTRKKDLEQLTRSVIAGQPELPDGLKGWRYPVVGQQLEQLAQALCEQNPEMS</sequence>
<dbReference type="PANTHER" id="PTHR47649:SF1">
    <property type="entry name" value="RIBONUCLEASE D"/>
    <property type="match status" value="1"/>
</dbReference>
<comment type="catalytic activity">
    <reaction evidence="6">
        <text>Exonucleolytic cleavage that removes extra residues from the 3'-terminus of tRNA to produce 5'-mononucleotides.</text>
        <dbReference type="EC" id="3.1.13.5"/>
    </reaction>
</comment>
<dbReference type="KEGG" id="saga:M5M_18130"/>
<dbReference type="Gene3D" id="1.10.150.80">
    <property type="entry name" value="HRDC domain"/>
    <property type="match status" value="2"/>
</dbReference>
<evidence type="ECO:0000313" key="8">
    <source>
        <dbReference type="EMBL" id="AFV00755.1"/>
    </source>
</evidence>
<keyword evidence="5 6" id="KW-0269">Exonuclease</keyword>
<dbReference type="InterPro" id="IPR048579">
    <property type="entry name" value="RNAseD_HRDC_C"/>
</dbReference>
<dbReference type="GO" id="GO:0000166">
    <property type="term" value="F:nucleotide binding"/>
    <property type="evidence" value="ECO:0007669"/>
    <property type="project" value="InterPro"/>
</dbReference>
<evidence type="ECO:0000256" key="2">
    <source>
        <dbReference type="ARBA" id="ARBA00022694"/>
    </source>
</evidence>
<dbReference type="GO" id="GO:0033890">
    <property type="term" value="F:ribonuclease D activity"/>
    <property type="evidence" value="ECO:0007669"/>
    <property type="project" value="UniProtKB-UniRule"/>
</dbReference>
<dbReference type="InterPro" id="IPR044876">
    <property type="entry name" value="HRDC_dom_sf"/>
</dbReference>
<dbReference type="PROSITE" id="PS50967">
    <property type="entry name" value="HRDC"/>
    <property type="match status" value="1"/>
</dbReference>
<evidence type="ECO:0000256" key="1">
    <source>
        <dbReference type="ARBA" id="ARBA00022490"/>
    </source>
</evidence>
<dbReference type="Proteomes" id="UP000000466">
    <property type="component" value="Chromosome"/>
</dbReference>
<dbReference type="SMART" id="SM00341">
    <property type="entry name" value="HRDC"/>
    <property type="match status" value="1"/>
</dbReference>
<dbReference type="AlphaFoldDB" id="K4KNL4"/>
<comment type="function">
    <text evidence="6">Exonuclease involved in the 3' processing of various precursor tRNAs. Initiates hydrolysis at the 3'-terminus of an RNA molecule and releases 5'-mononucleotides.</text>
</comment>
<dbReference type="HAMAP" id="MF_01899">
    <property type="entry name" value="RNase_D"/>
    <property type="match status" value="1"/>
</dbReference>
<dbReference type="InterPro" id="IPR051086">
    <property type="entry name" value="RNase_D-like"/>
</dbReference>
<dbReference type="InterPro" id="IPR010997">
    <property type="entry name" value="HRDC-like_sf"/>
</dbReference>
<dbReference type="CDD" id="cd06142">
    <property type="entry name" value="RNaseD_exo"/>
    <property type="match status" value="1"/>
</dbReference>
<dbReference type="HOGENOM" id="CLU_042387_0_0_6"/>
<evidence type="ECO:0000259" key="7">
    <source>
        <dbReference type="PROSITE" id="PS50967"/>
    </source>
</evidence>
<keyword evidence="2 6" id="KW-0819">tRNA processing</keyword>
<proteinExistence type="inferred from homology"/>
<keyword evidence="3 6" id="KW-0540">Nuclease</keyword>
<dbReference type="eggNOG" id="COG0349">
    <property type="taxonomic scope" value="Bacteria"/>
</dbReference>
<dbReference type="GO" id="GO:0008408">
    <property type="term" value="F:3'-5' exonuclease activity"/>
    <property type="evidence" value="ECO:0007669"/>
    <property type="project" value="InterPro"/>
</dbReference>
<dbReference type="EC" id="3.1.13.5" evidence="6"/>
<evidence type="ECO:0000256" key="5">
    <source>
        <dbReference type="ARBA" id="ARBA00022839"/>
    </source>
</evidence>
<dbReference type="OrthoDB" id="9800549at2"/>
<comment type="similarity">
    <text evidence="6">Belongs to the RNase D family.</text>
</comment>
<dbReference type="STRING" id="1117647.M5M_18130"/>
<accession>K4KNL4</accession>
<dbReference type="GO" id="GO:0003676">
    <property type="term" value="F:nucleic acid binding"/>
    <property type="evidence" value="ECO:0007669"/>
    <property type="project" value="InterPro"/>
</dbReference>
<dbReference type="InterPro" id="IPR002562">
    <property type="entry name" value="3'-5'_exonuclease_dom"/>
</dbReference>
<keyword evidence="4 6" id="KW-0378">Hydrolase</keyword>
<dbReference type="EMBL" id="CP003746">
    <property type="protein sequence ID" value="AFV00755.1"/>
    <property type="molecule type" value="Genomic_DNA"/>
</dbReference>